<organism evidence="1 2">
    <name type="scientific">Kibdelosporangium lantanae</name>
    <dbReference type="NCBI Taxonomy" id="1497396"/>
    <lineage>
        <taxon>Bacteria</taxon>
        <taxon>Bacillati</taxon>
        <taxon>Actinomycetota</taxon>
        <taxon>Actinomycetes</taxon>
        <taxon>Pseudonocardiales</taxon>
        <taxon>Pseudonocardiaceae</taxon>
        <taxon>Kibdelosporangium</taxon>
    </lineage>
</organism>
<name>A0ABW3MJB9_9PSEU</name>
<accession>A0ABW3MJB9</accession>
<feature type="non-terminal residue" evidence="1">
    <location>
        <position position="92"/>
    </location>
</feature>
<dbReference type="EMBL" id="JBHTIS010003056">
    <property type="protein sequence ID" value="MFD1050736.1"/>
    <property type="molecule type" value="Genomic_DNA"/>
</dbReference>
<keyword evidence="2" id="KW-1185">Reference proteome</keyword>
<comment type="caution">
    <text evidence="1">The sequence shown here is derived from an EMBL/GenBank/DDBJ whole genome shotgun (WGS) entry which is preliminary data.</text>
</comment>
<dbReference type="Proteomes" id="UP001597045">
    <property type="component" value="Unassembled WGS sequence"/>
</dbReference>
<gene>
    <name evidence="1" type="ORF">ACFQ1S_37015</name>
</gene>
<evidence type="ECO:0000313" key="2">
    <source>
        <dbReference type="Proteomes" id="UP001597045"/>
    </source>
</evidence>
<proteinExistence type="predicted"/>
<sequence length="92" mass="9731">MDSEAVFEGDVTDLRRLQPGHVEGVQGAAGDRLDYTIVLDDFTQFSLVDATAKVDLQLDNAGSPESNILPGPAQYAVGKPGTYHLSVSLPDG</sequence>
<reference evidence="2" key="1">
    <citation type="journal article" date="2019" name="Int. J. Syst. Evol. Microbiol.">
        <title>The Global Catalogue of Microorganisms (GCM) 10K type strain sequencing project: providing services to taxonomists for standard genome sequencing and annotation.</title>
        <authorList>
            <consortium name="The Broad Institute Genomics Platform"/>
            <consortium name="The Broad Institute Genome Sequencing Center for Infectious Disease"/>
            <person name="Wu L."/>
            <person name="Ma J."/>
        </authorList>
    </citation>
    <scope>NUCLEOTIDE SEQUENCE [LARGE SCALE GENOMIC DNA]</scope>
    <source>
        <strain evidence="2">JCM 31486</strain>
    </source>
</reference>
<evidence type="ECO:0000313" key="1">
    <source>
        <dbReference type="EMBL" id="MFD1050736.1"/>
    </source>
</evidence>
<protein>
    <submittedName>
        <fullName evidence="1">Uncharacterized protein</fullName>
    </submittedName>
</protein>